<feature type="transmembrane region" description="Helical" evidence="1">
    <location>
        <begin position="14"/>
        <end position="34"/>
    </location>
</feature>
<proteinExistence type="predicted"/>
<feature type="domain" description="DUF6533" evidence="2">
    <location>
        <begin position="29"/>
        <end position="68"/>
    </location>
</feature>
<keyword evidence="1" id="KW-1133">Transmembrane helix</keyword>
<dbReference type="EMBL" id="KZ110598">
    <property type="protein sequence ID" value="OSX61456.1"/>
    <property type="molecule type" value="Genomic_DNA"/>
</dbReference>
<dbReference type="OrthoDB" id="2771516at2759"/>
<dbReference type="Pfam" id="PF20151">
    <property type="entry name" value="DUF6533"/>
    <property type="match status" value="1"/>
</dbReference>
<keyword evidence="1" id="KW-0812">Transmembrane</keyword>
<accession>A0A1X6MZ10</accession>
<organism evidence="3 4">
    <name type="scientific">Postia placenta MAD-698-R-SB12</name>
    <dbReference type="NCBI Taxonomy" id="670580"/>
    <lineage>
        <taxon>Eukaryota</taxon>
        <taxon>Fungi</taxon>
        <taxon>Dikarya</taxon>
        <taxon>Basidiomycota</taxon>
        <taxon>Agaricomycotina</taxon>
        <taxon>Agaricomycetes</taxon>
        <taxon>Polyporales</taxon>
        <taxon>Adustoporiaceae</taxon>
        <taxon>Rhodonia</taxon>
    </lineage>
</organism>
<dbReference type="Proteomes" id="UP000194127">
    <property type="component" value="Unassembled WGS sequence"/>
</dbReference>
<keyword evidence="4" id="KW-1185">Reference proteome</keyword>
<evidence type="ECO:0000313" key="4">
    <source>
        <dbReference type="Proteomes" id="UP000194127"/>
    </source>
</evidence>
<feature type="transmembrane region" description="Helical" evidence="1">
    <location>
        <begin position="55"/>
        <end position="76"/>
    </location>
</feature>
<evidence type="ECO:0000256" key="1">
    <source>
        <dbReference type="SAM" id="Phobius"/>
    </source>
</evidence>
<reference evidence="3 4" key="1">
    <citation type="submission" date="2017-04" db="EMBL/GenBank/DDBJ databases">
        <title>Genome Sequence of the Model Brown-Rot Fungus Postia placenta SB12.</title>
        <authorList>
            <consortium name="DOE Joint Genome Institute"/>
            <person name="Gaskell J."/>
            <person name="Kersten P."/>
            <person name="Larrondo L.F."/>
            <person name="Canessa P."/>
            <person name="Martinez D."/>
            <person name="Hibbett D."/>
            <person name="Schmoll M."/>
            <person name="Kubicek C.P."/>
            <person name="Martinez A.T."/>
            <person name="Yadav J."/>
            <person name="Master E."/>
            <person name="Magnuson J.K."/>
            <person name="James T."/>
            <person name="Yaver D."/>
            <person name="Berka R."/>
            <person name="Labutti K."/>
            <person name="Lipzen A."/>
            <person name="Aerts A."/>
            <person name="Barry K."/>
            <person name="Henrissat B."/>
            <person name="Blanchette R."/>
            <person name="Grigoriev I."/>
            <person name="Cullen D."/>
        </authorList>
    </citation>
    <scope>NUCLEOTIDE SEQUENCE [LARGE SCALE GENOMIC DNA]</scope>
    <source>
        <strain evidence="3 4">MAD-698-R-SB12</strain>
    </source>
</reference>
<dbReference type="InterPro" id="IPR045340">
    <property type="entry name" value="DUF6533"/>
</dbReference>
<gene>
    <name evidence="3" type="ORF">POSPLADRAFT_1144526</name>
</gene>
<dbReference type="GeneID" id="36330652"/>
<evidence type="ECO:0000313" key="3">
    <source>
        <dbReference type="EMBL" id="OSX61456.1"/>
    </source>
</evidence>
<dbReference type="AlphaFoldDB" id="A0A1X6MZ10"/>
<sequence length="316" mass="34894">MSESSMNKERVLQLIWYGLIGDYIDIMTMSIFVYDSIISFNMEWRAVWARRITGAAAIYVALRYVTLASVIASVIIDDMQACEVTFASIRVFAIDGRQWRNASVVMILGLVPVALNIYGCSQEYVYCTAEILAIERSFSASKSNKESLASMLLRDGTVHFVLVLCLNVANIASALSTESLFDFSISVELISTVILCRFFLNLRHFSSSSDVNESTVPSLGSTFARFATRVIGNMGETLEDDPQAFDDDLDCELERHPGAEELGSANDFQDGANTPSGTRAVTLSVRKREAHEATADDWEAPEAADEGFDRHAIDIV</sequence>
<evidence type="ECO:0000259" key="2">
    <source>
        <dbReference type="Pfam" id="PF20151"/>
    </source>
</evidence>
<name>A0A1X6MZ10_9APHY</name>
<keyword evidence="1" id="KW-0472">Membrane</keyword>
<protein>
    <recommendedName>
        <fullName evidence="2">DUF6533 domain-containing protein</fullName>
    </recommendedName>
</protein>
<dbReference type="RefSeq" id="XP_024338250.1">
    <property type="nucleotide sequence ID" value="XM_024485703.1"/>
</dbReference>